<dbReference type="GO" id="GO:0005886">
    <property type="term" value="C:plasma membrane"/>
    <property type="evidence" value="ECO:0007669"/>
    <property type="project" value="UniProtKB-SubCell"/>
</dbReference>
<organism evidence="9 10">
    <name type="scientific">Pontibacillus yanchengensis Y32</name>
    <dbReference type="NCBI Taxonomy" id="1385514"/>
    <lineage>
        <taxon>Bacteria</taxon>
        <taxon>Bacillati</taxon>
        <taxon>Bacillota</taxon>
        <taxon>Bacilli</taxon>
        <taxon>Bacillales</taxon>
        <taxon>Bacillaceae</taxon>
        <taxon>Pontibacillus</taxon>
    </lineage>
</organism>
<evidence type="ECO:0000313" key="10">
    <source>
        <dbReference type="Proteomes" id="UP000030147"/>
    </source>
</evidence>
<feature type="transmembrane region" description="Helical" evidence="7">
    <location>
        <begin position="55"/>
        <end position="75"/>
    </location>
</feature>
<name>A0A0A2TN57_9BACI</name>
<evidence type="ECO:0000256" key="1">
    <source>
        <dbReference type="ARBA" id="ARBA00004651"/>
    </source>
</evidence>
<dbReference type="SUPFAM" id="SSF103473">
    <property type="entry name" value="MFS general substrate transporter"/>
    <property type="match status" value="1"/>
</dbReference>
<feature type="transmembrane region" description="Helical" evidence="7">
    <location>
        <begin position="20"/>
        <end position="43"/>
    </location>
</feature>
<dbReference type="EMBL" id="AVBF01000119">
    <property type="protein sequence ID" value="KGP70785.1"/>
    <property type="molecule type" value="Genomic_DNA"/>
</dbReference>
<keyword evidence="6 7" id="KW-0472">Membrane</keyword>
<feature type="transmembrane region" description="Helical" evidence="7">
    <location>
        <begin position="436"/>
        <end position="461"/>
    </location>
</feature>
<feature type="transmembrane region" description="Helical" evidence="7">
    <location>
        <begin position="270"/>
        <end position="295"/>
    </location>
</feature>
<dbReference type="PANTHER" id="PTHR42718">
    <property type="entry name" value="MAJOR FACILITATOR SUPERFAMILY MULTIDRUG TRANSPORTER MFSC"/>
    <property type="match status" value="1"/>
</dbReference>
<evidence type="ECO:0000256" key="6">
    <source>
        <dbReference type="ARBA" id="ARBA00023136"/>
    </source>
</evidence>
<dbReference type="CDD" id="cd17503">
    <property type="entry name" value="MFS_LmrB_MDR_like"/>
    <property type="match status" value="1"/>
</dbReference>
<dbReference type="Gene3D" id="1.20.1720.10">
    <property type="entry name" value="Multidrug resistance protein D"/>
    <property type="match status" value="1"/>
</dbReference>
<evidence type="ECO:0000256" key="5">
    <source>
        <dbReference type="ARBA" id="ARBA00022989"/>
    </source>
</evidence>
<feature type="transmembrane region" description="Helical" evidence="7">
    <location>
        <begin position="144"/>
        <end position="165"/>
    </location>
</feature>
<proteinExistence type="predicted"/>
<feature type="transmembrane region" description="Helical" evidence="7">
    <location>
        <begin position="407"/>
        <end position="424"/>
    </location>
</feature>
<feature type="domain" description="Major facilitator superfamily (MFS) profile" evidence="8">
    <location>
        <begin position="17"/>
        <end position="466"/>
    </location>
</feature>
<dbReference type="InterPro" id="IPR004638">
    <property type="entry name" value="EmrB-like"/>
</dbReference>
<evidence type="ECO:0000256" key="7">
    <source>
        <dbReference type="SAM" id="Phobius"/>
    </source>
</evidence>
<feature type="transmembrane region" description="Helical" evidence="7">
    <location>
        <begin position="82"/>
        <end position="101"/>
    </location>
</feature>
<dbReference type="NCBIfam" id="TIGR00711">
    <property type="entry name" value="efflux_EmrB"/>
    <property type="match status" value="1"/>
</dbReference>
<comment type="caution">
    <text evidence="9">The sequence shown here is derived from an EMBL/GenBank/DDBJ whole genome shotgun (WGS) entry which is preliminary data.</text>
</comment>
<keyword evidence="2" id="KW-0813">Transport</keyword>
<feature type="transmembrane region" description="Helical" evidence="7">
    <location>
        <begin position="113"/>
        <end position="132"/>
    </location>
</feature>
<dbReference type="InterPro" id="IPR011701">
    <property type="entry name" value="MFS"/>
</dbReference>
<protein>
    <submittedName>
        <fullName evidence="9">Multidrug MFS transporter</fullName>
    </submittedName>
</protein>
<dbReference type="PROSITE" id="PS50850">
    <property type="entry name" value="MFS"/>
    <property type="match status" value="1"/>
</dbReference>
<dbReference type="PRINTS" id="PR01036">
    <property type="entry name" value="TCRTETB"/>
</dbReference>
<keyword evidence="5 7" id="KW-1133">Transmembrane helix</keyword>
<keyword evidence="4 7" id="KW-0812">Transmembrane</keyword>
<dbReference type="PANTHER" id="PTHR42718:SF24">
    <property type="entry name" value="MAJOR FACILITATOR SUPERFAMILY (MFS) PROFILE DOMAIN-CONTAINING PROTEIN"/>
    <property type="match status" value="1"/>
</dbReference>
<feature type="transmembrane region" description="Helical" evidence="7">
    <location>
        <begin position="360"/>
        <end position="386"/>
    </location>
</feature>
<feature type="transmembrane region" description="Helical" evidence="7">
    <location>
        <begin position="335"/>
        <end position="354"/>
    </location>
</feature>
<feature type="transmembrane region" description="Helical" evidence="7">
    <location>
        <begin position="202"/>
        <end position="222"/>
    </location>
</feature>
<comment type="subcellular location">
    <subcellularLocation>
        <location evidence="1">Cell membrane</location>
        <topology evidence="1">Multi-pass membrane protein</topology>
    </subcellularLocation>
</comment>
<evidence type="ECO:0000259" key="8">
    <source>
        <dbReference type="PROSITE" id="PS50850"/>
    </source>
</evidence>
<dbReference type="OrthoDB" id="9816041at2"/>
<keyword evidence="10" id="KW-1185">Reference proteome</keyword>
<gene>
    <name evidence="9" type="ORF">N782_04285</name>
</gene>
<dbReference type="AlphaFoldDB" id="A0A0A2TN57"/>
<keyword evidence="3" id="KW-1003">Cell membrane</keyword>
<dbReference type="RefSeq" id="WP_036824838.1">
    <property type="nucleotide sequence ID" value="NZ_AVBF01000119.1"/>
</dbReference>
<feature type="transmembrane region" description="Helical" evidence="7">
    <location>
        <begin position="228"/>
        <end position="250"/>
    </location>
</feature>
<dbReference type="STRING" id="1385514.N782_04285"/>
<evidence type="ECO:0000313" key="9">
    <source>
        <dbReference type="EMBL" id="KGP70785.1"/>
    </source>
</evidence>
<evidence type="ECO:0000256" key="4">
    <source>
        <dbReference type="ARBA" id="ARBA00022692"/>
    </source>
</evidence>
<dbReference type="Pfam" id="PF07690">
    <property type="entry name" value="MFS_1"/>
    <property type="match status" value="1"/>
</dbReference>
<dbReference type="Proteomes" id="UP000030147">
    <property type="component" value="Unassembled WGS sequence"/>
</dbReference>
<dbReference type="Gene3D" id="1.20.1250.20">
    <property type="entry name" value="MFS general substrate transporter like domains"/>
    <property type="match status" value="1"/>
</dbReference>
<feature type="transmembrane region" description="Helical" evidence="7">
    <location>
        <begin position="301"/>
        <end position="323"/>
    </location>
</feature>
<dbReference type="GO" id="GO:0022857">
    <property type="term" value="F:transmembrane transporter activity"/>
    <property type="evidence" value="ECO:0007669"/>
    <property type="project" value="InterPro"/>
</dbReference>
<dbReference type="InterPro" id="IPR020846">
    <property type="entry name" value="MFS_dom"/>
</dbReference>
<feature type="transmembrane region" description="Helical" evidence="7">
    <location>
        <begin position="171"/>
        <end position="190"/>
    </location>
</feature>
<reference evidence="9 10" key="1">
    <citation type="journal article" date="2015" name="Stand. Genomic Sci.">
        <title>High quality draft genome sequence of the moderately halophilic bacterium Pontibacillus yanchengensis Y32(T) and comparison among Pontibacillus genomes.</title>
        <authorList>
            <person name="Huang J."/>
            <person name="Qiao Z.X."/>
            <person name="Tang J.W."/>
            <person name="Wang G."/>
        </authorList>
    </citation>
    <scope>NUCLEOTIDE SEQUENCE [LARGE SCALE GENOMIC DNA]</scope>
    <source>
        <strain evidence="9 10">Y32</strain>
    </source>
</reference>
<evidence type="ECO:0000256" key="3">
    <source>
        <dbReference type="ARBA" id="ARBA00022475"/>
    </source>
</evidence>
<evidence type="ECO:0000256" key="2">
    <source>
        <dbReference type="ARBA" id="ARBA00022448"/>
    </source>
</evidence>
<sequence>MSDKDIQPGQSFNKKPIVAVLIIGAFVAILNQTLLATALPHIMNDLDISANTAQWLTTVFMLVNGIMIPITAFLIETFTTRRLFLSAIGLFTIGTIIASVAPDFASLMVGRVIQASGAGIMMPLMQTVFLTIFPVEKRGQVMGLVGLVIAFAPAIGPTLSGWLIGFLPWRSLFFVVLPIAVIDLIIAYFVLKNVTERRYPKLDITSIILSSFGFGGLLYGFSVAGTDGWLSANALISLIVGAITLTIFILRQLKLDQPILEFRVFKYPVFTFTTIVAMVVFISMISAETILPIYLQEMLGYTALESGLVLLPGAIAMGIMSPITGRIFDKVGAKWLALTGMSIITVTTFFFTSLEPNTTLAYVTVVYAIRMFGVSMVMMPVTTAGLNQLNLKLIPHGTAMGNTMRQVAGSIGTAILVTVMTNSATPNTSPTRIEGMIHGVNVAFMVATGLGFIGVILAMFIKNTNPNRKKQNTATEAVEA</sequence>
<dbReference type="eggNOG" id="COG2814">
    <property type="taxonomic scope" value="Bacteria"/>
</dbReference>
<accession>A0A0A2TN57</accession>
<dbReference type="InterPro" id="IPR036259">
    <property type="entry name" value="MFS_trans_sf"/>
</dbReference>